<comment type="caution">
    <text evidence="1">The sequence shown here is derived from an EMBL/GenBank/DDBJ whole genome shotgun (WGS) entry which is preliminary data.</text>
</comment>
<dbReference type="EMBL" id="MKHE01000001">
    <property type="protein sequence ID" value="OWK18256.1"/>
    <property type="molecule type" value="Genomic_DNA"/>
</dbReference>
<sequence length="69" mass="7937">GDKFWVYPPEEGQEYPKLLQEKFPGIPFPLDAAVECHRGECANESVFFFQGRREFQLSSGCPRLLYALP</sequence>
<organism evidence="1 2">
    <name type="scientific">Cervus elaphus hippelaphus</name>
    <name type="common">European red deer</name>
    <dbReference type="NCBI Taxonomy" id="46360"/>
    <lineage>
        <taxon>Eukaryota</taxon>
        <taxon>Metazoa</taxon>
        <taxon>Chordata</taxon>
        <taxon>Craniata</taxon>
        <taxon>Vertebrata</taxon>
        <taxon>Euteleostomi</taxon>
        <taxon>Mammalia</taxon>
        <taxon>Eutheria</taxon>
        <taxon>Laurasiatheria</taxon>
        <taxon>Artiodactyla</taxon>
        <taxon>Ruminantia</taxon>
        <taxon>Pecora</taxon>
        <taxon>Cervidae</taxon>
        <taxon>Cervinae</taxon>
        <taxon>Cervus</taxon>
    </lineage>
</organism>
<feature type="non-terminal residue" evidence="1">
    <location>
        <position position="1"/>
    </location>
</feature>
<evidence type="ECO:0000313" key="1">
    <source>
        <dbReference type="EMBL" id="OWK18256.1"/>
    </source>
</evidence>
<keyword evidence="2" id="KW-1185">Reference proteome</keyword>
<accession>A0A212DJ20</accession>
<reference evidence="1 2" key="1">
    <citation type="journal article" date="2018" name="Mol. Genet. Genomics">
        <title>The red deer Cervus elaphus genome CerEla1.0: sequencing, annotating, genes, and chromosomes.</title>
        <authorList>
            <person name="Bana N.A."/>
            <person name="Nyiri A."/>
            <person name="Nagy J."/>
            <person name="Frank K."/>
            <person name="Nagy T."/>
            <person name="Steger V."/>
            <person name="Schiller M."/>
            <person name="Lakatos P."/>
            <person name="Sugar L."/>
            <person name="Horn P."/>
            <person name="Barta E."/>
            <person name="Orosz L."/>
        </authorList>
    </citation>
    <scope>NUCLEOTIDE SEQUENCE [LARGE SCALE GENOMIC DNA]</scope>
    <source>
        <strain evidence="1">Hungarian</strain>
    </source>
</reference>
<proteinExistence type="predicted"/>
<protein>
    <submittedName>
        <fullName evidence="1">HPX</fullName>
    </submittedName>
</protein>
<dbReference type="SUPFAM" id="SSF50923">
    <property type="entry name" value="Hemopexin-like domain"/>
    <property type="match status" value="1"/>
</dbReference>
<dbReference type="AlphaFoldDB" id="A0A212DJ20"/>
<dbReference type="Gene3D" id="2.110.10.10">
    <property type="entry name" value="Hemopexin-like domain"/>
    <property type="match status" value="1"/>
</dbReference>
<dbReference type="OrthoDB" id="8953614at2759"/>
<dbReference type="Proteomes" id="UP000242450">
    <property type="component" value="Chromosome 1"/>
</dbReference>
<dbReference type="InterPro" id="IPR036375">
    <property type="entry name" value="Hemopexin-like_dom_sf"/>
</dbReference>
<gene>
    <name evidence="1" type="ORF">Celaphus_00009139</name>
</gene>
<evidence type="ECO:0000313" key="2">
    <source>
        <dbReference type="Proteomes" id="UP000242450"/>
    </source>
</evidence>
<name>A0A212DJ20_CEREH</name>